<accession>A0A5K7S8S9</accession>
<dbReference type="Pfam" id="PF25917">
    <property type="entry name" value="BSH_RND"/>
    <property type="match status" value="1"/>
</dbReference>
<comment type="subcellular location">
    <subcellularLocation>
        <location evidence="1">Cell envelope</location>
    </subcellularLocation>
</comment>
<dbReference type="Proteomes" id="UP001193389">
    <property type="component" value="Chromosome"/>
</dbReference>
<name>A0A5K7S8S9_9BACT</name>
<dbReference type="GO" id="GO:0005886">
    <property type="term" value="C:plasma membrane"/>
    <property type="evidence" value="ECO:0007669"/>
    <property type="project" value="TreeGrafter"/>
</dbReference>
<dbReference type="Pfam" id="PF25967">
    <property type="entry name" value="RND-MFP_C"/>
    <property type="match status" value="1"/>
</dbReference>
<sequence>MRTMKQIRNLSLGLIALAIVSCGQKQQGGAPGGAAGQVKEYPVIAVTQQSTTLFKDYAAKLEGQQTVEIRSKIAGYIDKIMVDEGAFVKKGQALFRLNANDLQAAVRSSEASVKVAEADVNSAAINLEKTKPLVEKNIISKFELESVSSTLKAKEAQLAQAKANLENAKANLQYTVITSPAEGTIGTFPYRVGSLVSSTSAEPLTTVSNTAKVYAYFSFNEKEFLTLVKGLEGKNLQEKFAKLPDVSLVLADNSVYEQPGRIETASGLIDQQTGSINVRATFPNTEGLLRSGGSGMVRIPQFINSAIIIPQKTTYELQGKYFVYLVGSDNKVHNTEIQIVSGNLKDSYVVTNGLKVGDQIVLQGIASLRNDTEIKPKLVEAGSLSENTPAATNQGKN</sequence>
<feature type="coiled-coil region" evidence="3">
    <location>
        <begin position="144"/>
        <end position="171"/>
    </location>
</feature>
<evidence type="ECO:0000313" key="8">
    <source>
        <dbReference type="EMBL" id="BBE17936.1"/>
    </source>
</evidence>
<evidence type="ECO:0000259" key="4">
    <source>
        <dbReference type="Pfam" id="PF25876"/>
    </source>
</evidence>
<dbReference type="InterPro" id="IPR058625">
    <property type="entry name" value="MdtA-like_BSH"/>
</dbReference>
<keyword evidence="3" id="KW-0175">Coiled coil</keyword>
<dbReference type="InterPro" id="IPR058627">
    <property type="entry name" value="MdtA-like_C"/>
</dbReference>
<dbReference type="GO" id="GO:0046677">
    <property type="term" value="P:response to antibiotic"/>
    <property type="evidence" value="ECO:0007669"/>
    <property type="project" value="TreeGrafter"/>
</dbReference>
<dbReference type="NCBIfam" id="TIGR01730">
    <property type="entry name" value="RND_mfp"/>
    <property type="match status" value="1"/>
</dbReference>
<dbReference type="GO" id="GO:0030313">
    <property type="term" value="C:cell envelope"/>
    <property type="evidence" value="ECO:0007669"/>
    <property type="project" value="UniProtKB-SubCell"/>
</dbReference>
<dbReference type="Gene3D" id="2.40.420.20">
    <property type="match status" value="1"/>
</dbReference>
<feature type="domain" description="Multidrug resistance protein MdtA-like beta-barrel" evidence="6">
    <location>
        <begin position="213"/>
        <end position="298"/>
    </location>
</feature>
<dbReference type="EMBL" id="AP018694">
    <property type="protein sequence ID" value="BBE17936.1"/>
    <property type="molecule type" value="Genomic_DNA"/>
</dbReference>
<dbReference type="Gene3D" id="1.10.287.470">
    <property type="entry name" value="Helix hairpin bin"/>
    <property type="match status" value="1"/>
</dbReference>
<evidence type="ECO:0000259" key="6">
    <source>
        <dbReference type="Pfam" id="PF25944"/>
    </source>
</evidence>
<dbReference type="KEGG" id="anf:AQPE_2095"/>
<dbReference type="InterPro" id="IPR058626">
    <property type="entry name" value="MdtA-like_b-barrel"/>
</dbReference>
<feature type="domain" description="Multidrug resistance protein MdtA-like C-terminal permuted SH3" evidence="7">
    <location>
        <begin position="306"/>
        <end position="365"/>
    </location>
</feature>
<protein>
    <submittedName>
        <fullName evidence="8">RND efflux membrane fusion protein</fullName>
    </submittedName>
</protein>
<dbReference type="GO" id="GO:0022857">
    <property type="term" value="F:transmembrane transporter activity"/>
    <property type="evidence" value="ECO:0007669"/>
    <property type="project" value="InterPro"/>
</dbReference>
<dbReference type="PANTHER" id="PTHR30158:SF23">
    <property type="entry name" value="MULTIDRUG RESISTANCE PROTEIN MEXA"/>
    <property type="match status" value="1"/>
</dbReference>
<feature type="domain" description="Multidrug resistance protein MdtA-like alpha-helical hairpin" evidence="4">
    <location>
        <begin position="131"/>
        <end position="175"/>
    </location>
</feature>
<dbReference type="Pfam" id="PF25876">
    <property type="entry name" value="HH_MFP_RND"/>
    <property type="match status" value="1"/>
</dbReference>
<dbReference type="Gene3D" id="2.40.50.100">
    <property type="match status" value="1"/>
</dbReference>
<evidence type="ECO:0000256" key="1">
    <source>
        <dbReference type="ARBA" id="ARBA00004196"/>
    </source>
</evidence>
<feature type="domain" description="Multidrug resistance protein MdtA-like barrel-sandwich hybrid" evidence="5">
    <location>
        <begin position="66"/>
        <end position="207"/>
    </location>
</feature>
<comment type="similarity">
    <text evidence="2">Belongs to the membrane fusion protein (MFP) (TC 8.A.1) family.</text>
</comment>
<dbReference type="Gene3D" id="2.40.30.170">
    <property type="match status" value="1"/>
</dbReference>
<dbReference type="InterPro" id="IPR058624">
    <property type="entry name" value="MdtA-like_HH"/>
</dbReference>
<evidence type="ECO:0000259" key="5">
    <source>
        <dbReference type="Pfam" id="PF25917"/>
    </source>
</evidence>
<evidence type="ECO:0000313" key="9">
    <source>
        <dbReference type="Proteomes" id="UP001193389"/>
    </source>
</evidence>
<dbReference type="Pfam" id="PF25944">
    <property type="entry name" value="Beta-barrel_RND"/>
    <property type="match status" value="1"/>
</dbReference>
<proteinExistence type="inferred from homology"/>
<evidence type="ECO:0000256" key="2">
    <source>
        <dbReference type="ARBA" id="ARBA00009477"/>
    </source>
</evidence>
<gene>
    <name evidence="8" type="ORF">AQPE_2095</name>
</gene>
<dbReference type="RefSeq" id="WP_318350889.1">
    <property type="nucleotide sequence ID" value="NZ_AP018694.1"/>
</dbReference>
<organism evidence="8 9">
    <name type="scientific">Aquipluma nitroreducens</name>
    <dbReference type="NCBI Taxonomy" id="2010828"/>
    <lineage>
        <taxon>Bacteria</taxon>
        <taxon>Pseudomonadati</taxon>
        <taxon>Bacteroidota</taxon>
        <taxon>Bacteroidia</taxon>
        <taxon>Marinilabiliales</taxon>
        <taxon>Prolixibacteraceae</taxon>
        <taxon>Aquipluma</taxon>
    </lineage>
</organism>
<dbReference type="AlphaFoldDB" id="A0A5K7S8S9"/>
<dbReference type="PANTHER" id="PTHR30158">
    <property type="entry name" value="ACRA/E-RELATED COMPONENT OF DRUG EFFLUX TRANSPORTER"/>
    <property type="match status" value="1"/>
</dbReference>
<dbReference type="SUPFAM" id="SSF111369">
    <property type="entry name" value="HlyD-like secretion proteins"/>
    <property type="match status" value="1"/>
</dbReference>
<keyword evidence="9" id="KW-1185">Reference proteome</keyword>
<reference evidence="8" key="1">
    <citation type="journal article" date="2020" name="Int. J. Syst. Evol. Microbiol.">
        <title>Aquipluma nitroreducens gen. nov. sp. nov., a novel facultatively anaerobic bacterium isolated from a freshwater lake.</title>
        <authorList>
            <person name="Watanabe M."/>
            <person name="Kojima H."/>
            <person name="Fukui M."/>
        </authorList>
    </citation>
    <scope>NUCLEOTIDE SEQUENCE</scope>
    <source>
        <strain evidence="8">MeG22</strain>
    </source>
</reference>
<dbReference type="PROSITE" id="PS51257">
    <property type="entry name" value="PROKAR_LIPOPROTEIN"/>
    <property type="match status" value="1"/>
</dbReference>
<evidence type="ECO:0000259" key="7">
    <source>
        <dbReference type="Pfam" id="PF25967"/>
    </source>
</evidence>
<evidence type="ECO:0000256" key="3">
    <source>
        <dbReference type="SAM" id="Coils"/>
    </source>
</evidence>
<dbReference type="InterPro" id="IPR006143">
    <property type="entry name" value="RND_pump_MFP"/>
</dbReference>